<sequence length="71" mass="7758">MSDTLGPTLFGEGGRRLVLTCELYHCFFTSREVVPISLIAVLLEMAGRLRKIPHLELQCKAGRATGASVAR</sequence>
<dbReference type="WBParaSite" id="L893_g4057.t1">
    <property type="protein sequence ID" value="L893_g4057.t1"/>
    <property type="gene ID" value="L893_g4057"/>
</dbReference>
<protein>
    <submittedName>
        <fullName evidence="2">AraC family transcriptional regulator</fullName>
    </submittedName>
</protein>
<proteinExistence type="predicted"/>
<reference evidence="2" key="1">
    <citation type="submission" date="2016-11" db="UniProtKB">
        <authorList>
            <consortium name="WormBaseParasite"/>
        </authorList>
    </citation>
    <scope>IDENTIFICATION</scope>
</reference>
<dbReference type="AlphaFoldDB" id="A0A1I8ABJ9"/>
<dbReference type="Proteomes" id="UP000095287">
    <property type="component" value="Unplaced"/>
</dbReference>
<accession>A0A1I8ABJ9</accession>
<organism evidence="1 2">
    <name type="scientific">Steinernema glaseri</name>
    <dbReference type="NCBI Taxonomy" id="37863"/>
    <lineage>
        <taxon>Eukaryota</taxon>
        <taxon>Metazoa</taxon>
        <taxon>Ecdysozoa</taxon>
        <taxon>Nematoda</taxon>
        <taxon>Chromadorea</taxon>
        <taxon>Rhabditida</taxon>
        <taxon>Tylenchina</taxon>
        <taxon>Panagrolaimomorpha</taxon>
        <taxon>Strongyloidoidea</taxon>
        <taxon>Steinernematidae</taxon>
        <taxon>Steinernema</taxon>
    </lineage>
</organism>
<evidence type="ECO:0000313" key="2">
    <source>
        <dbReference type="WBParaSite" id="L893_g4057.t1"/>
    </source>
</evidence>
<keyword evidence="1" id="KW-1185">Reference proteome</keyword>
<name>A0A1I8ABJ9_9BILA</name>
<evidence type="ECO:0000313" key="1">
    <source>
        <dbReference type="Proteomes" id="UP000095287"/>
    </source>
</evidence>